<feature type="compositionally biased region" description="Low complexity" evidence="1">
    <location>
        <begin position="32"/>
        <end position="43"/>
    </location>
</feature>
<feature type="compositionally biased region" description="Basic residues" evidence="1">
    <location>
        <begin position="75"/>
        <end position="84"/>
    </location>
</feature>
<protein>
    <submittedName>
        <fullName evidence="2">Uncharacterized protein</fullName>
    </submittedName>
</protein>
<feature type="compositionally biased region" description="Basic and acidic residues" evidence="1">
    <location>
        <begin position="101"/>
        <end position="110"/>
    </location>
</feature>
<feature type="compositionally biased region" description="Low complexity" evidence="1">
    <location>
        <begin position="130"/>
        <end position="145"/>
    </location>
</feature>
<gene>
    <name evidence="2" type="ORF">AVDCRST_MAG34-894</name>
</gene>
<feature type="non-terminal residue" evidence="2">
    <location>
        <position position="145"/>
    </location>
</feature>
<sequence length="145" mass="14747">ERTGSAPGGAQPSRRLPVAQRRAGSGRRARGAARGVGVPLPGRLDGGGPGVVPQGRRRRPGGPRLGRGESGVAGRRLRRPRGARARAGPAVGRLEPAGAPRQRDVRDRAGRPAAPCGVAGARQARGDPARGGPRARARGAPDQAL</sequence>
<evidence type="ECO:0000256" key="1">
    <source>
        <dbReference type="SAM" id="MobiDB-lite"/>
    </source>
</evidence>
<accession>A0A6J4LPL2</accession>
<dbReference type="EMBL" id="CADCUI010000014">
    <property type="protein sequence ID" value="CAA9337537.1"/>
    <property type="molecule type" value="Genomic_DNA"/>
</dbReference>
<feature type="region of interest" description="Disordered" evidence="1">
    <location>
        <begin position="1"/>
        <end position="145"/>
    </location>
</feature>
<evidence type="ECO:0000313" key="2">
    <source>
        <dbReference type="EMBL" id="CAA9337537.1"/>
    </source>
</evidence>
<organism evidence="2">
    <name type="scientific">uncultured Nocardioidaceae bacterium</name>
    <dbReference type="NCBI Taxonomy" id="253824"/>
    <lineage>
        <taxon>Bacteria</taxon>
        <taxon>Bacillati</taxon>
        <taxon>Actinomycetota</taxon>
        <taxon>Actinomycetes</taxon>
        <taxon>Propionibacteriales</taxon>
        <taxon>Nocardioidaceae</taxon>
        <taxon>environmental samples</taxon>
    </lineage>
</organism>
<proteinExistence type="predicted"/>
<name>A0A6J4LPL2_9ACTN</name>
<feature type="compositionally biased region" description="Low complexity" evidence="1">
    <location>
        <begin position="85"/>
        <end position="94"/>
    </location>
</feature>
<reference evidence="2" key="1">
    <citation type="submission" date="2020-02" db="EMBL/GenBank/DDBJ databases">
        <authorList>
            <person name="Meier V. D."/>
        </authorList>
    </citation>
    <scope>NUCLEOTIDE SEQUENCE</scope>
    <source>
        <strain evidence="2">AVDCRST_MAG34</strain>
    </source>
</reference>
<feature type="non-terminal residue" evidence="2">
    <location>
        <position position="1"/>
    </location>
</feature>
<dbReference type="AlphaFoldDB" id="A0A6J4LPL2"/>